<organism evidence="3 4">
    <name type="scientific">Psychrobacter proteolyticus</name>
    <dbReference type="NCBI Taxonomy" id="147825"/>
    <lineage>
        <taxon>Bacteria</taxon>
        <taxon>Pseudomonadati</taxon>
        <taxon>Pseudomonadota</taxon>
        <taxon>Gammaproteobacteria</taxon>
        <taxon>Moraxellales</taxon>
        <taxon>Moraxellaceae</taxon>
        <taxon>Psychrobacter</taxon>
    </lineage>
</organism>
<sequence>MNGLSFQRGVGLVEVLVAVLLLSVAILGFSALQVRAISATDESLVRTKSLTLVRNLAEVMRAYPDAYVTGSGTSFTTVTPTTANATPLVQAVASIPSLSSSATGYYSVTIDGTLISINGADNCLYTDTKTANSKVTLVKSCNTNQLAARDTLLVKQIAREEDMQLAIVRCPADVGQATIQQQMCVITAWNDTKPLLTDDNTGTNANACANSNGVYKNGSQCLISETY</sequence>
<dbReference type="InterPro" id="IPR013362">
    <property type="entry name" value="Pilus_4_PilV"/>
</dbReference>
<dbReference type="NCBIfam" id="TIGR02523">
    <property type="entry name" value="type_IV_pilV"/>
    <property type="match status" value="1"/>
</dbReference>
<accession>A0ABV0D5J7</accession>
<evidence type="ECO:0000313" key="3">
    <source>
        <dbReference type="EMBL" id="MEN8625158.1"/>
    </source>
</evidence>
<dbReference type="Proteomes" id="UP001414441">
    <property type="component" value="Unassembled WGS sequence"/>
</dbReference>
<dbReference type="EMBL" id="JBDLOB010000002">
    <property type="protein sequence ID" value="MEN8625158.1"/>
    <property type="molecule type" value="Genomic_DNA"/>
</dbReference>
<gene>
    <name evidence="3" type="primary">pilV</name>
    <name evidence="3" type="ORF">ABFV72_03945</name>
</gene>
<evidence type="ECO:0000313" key="4">
    <source>
        <dbReference type="Proteomes" id="UP001414441"/>
    </source>
</evidence>
<keyword evidence="1" id="KW-1133">Transmembrane helix</keyword>
<evidence type="ECO:0000259" key="2">
    <source>
        <dbReference type="Pfam" id="PF22150"/>
    </source>
</evidence>
<dbReference type="RefSeq" id="WP_347162517.1">
    <property type="nucleotide sequence ID" value="NZ_JBDLOB010000002.1"/>
</dbReference>
<keyword evidence="1" id="KW-0812">Transmembrane</keyword>
<proteinExistence type="predicted"/>
<evidence type="ECO:0000256" key="1">
    <source>
        <dbReference type="SAM" id="Phobius"/>
    </source>
</evidence>
<protein>
    <submittedName>
        <fullName evidence="3">Type IV pilus modification protein PilV</fullName>
    </submittedName>
</protein>
<reference evidence="3 4" key="1">
    <citation type="submission" date="2024-05" db="EMBL/GenBank/DDBJ databases">
        <title>Genome sequencing of Marine Estuary Bacteria, Pseudoalteromonas distincta strain FA, Psychrobacter proteolyticus strain EA, and Shewanella baltica strain CA.</title>
        <authorList>
            <person name="Dieffenbach S.A."/>
            <person name="Maclea K.S."/>
        </authorList>
    </citation>
    <scope>NUCLEOTIDE SEQUENCE [LARGE SCALE GENOMIC DNA]</scope>
    <source>
        <strain evidence="3 4">EA</strain>
    </source>
</reference>
<keyword evidence="4" id="KW-1185">Reference proteome</keyword>
<feature type="domain" description="Type IV pilin Tt1218-like" evidence="2">
    <location>
        <begin position="31"/>
        <end position="68"/>
    </location>
</feature>
<dbReference type="Pfam" id="PF22150">
    <property type="entry name" value="Tt1218-like"/>
    <property type="match status" value="1"/>
</dbReference>
<dbReference type="InterPro" id="IPR054402">
    <property type="entry name" value="Tt1218-like_dom"/>
</dbReference>
<keyword evidence="1" id="KW-0472">Membrane</keyword>
<comment type="caution">
    <text evidence="3">The sequence shown here is derived from an EMBL/GenBank/DDBJ whole genome shotgun (WGS) entry which is preliminary data.</text>
</comment>
<name>A0ABV0D5J7_9GAMM</name>
<feature type="transmembrane region" description="Helical" evidence="1">
    <location>
        <begin position="12"/>
        <end position="32"/>
    </location>
</feature>